<evidence type="ECO:0000313" key="2">
    <source>
        <dbReference type="Proteomes" id="UP000324222"/>
    </source>
</evidence>
<proteinExistence type="predicted"/>
<comment type="caution">
    <text evidence="1">The sequence shown here is derived from an EMBL/GenBank/DDBJ whole genome shotgun (WGS) entry which is preliminary data.</text>
</comment>
<organism evidence="1 2">
    <name type="scientific">Portunus trituberculatus</name>
    <name type="common">Swimming crab</name>
    <name type="synonym">Neptunus trituberculatus</name>
    <dbReference type="NCBI Taxonomy" id="210409"/>
    <lineage>
        <taxon>Eukaryota</taxon>
        <taxon>Metazoa</taxon>
        <taxon>Ecdysozoa</taxon>
        <taxon>Arthropoda</taxon>
        <taxon>Crustacea</taxon>
        <taxon>Multicrustacea</taxon>
        <taxon>Malacostraca</taxon>
        <taxon>Eumalacostraca</taxon>
        <taxon>Eucarida</taxon>
        <taxon>Decapoda</taxon>
        <taxon>Pleocyemata</taxon>
        <taxon>Brachyura</taxon>
        <taxon>Eubrachyura</taxon>
        <taxon>Portunoidea</taxon>
        <taxon>Portunidae</taxon>
        <taxon>Portuninae</taxon>
        <taxon>Portunus</taxon>
    </lineage>
</organism>
<keyword evidence="2" id="KW-1185">Reference proteome</keyword>
<dbReference type="EMBL" id="VSRR010153707">
    <property type="protein sequence ID" value="MPD06923.1"/>
    <property type="molecule type" value="Genomic_DNA"/>
</dbReference>
<name>A0A5B7KE32_PORTR</name>
<sequence>MPHPSLPPVHLPPCHVFTHSVLSISPNTLRPKTYTQEAASLSTALSSVLRVVYGSHGSAGRIASCGGSGLRGTWEPLAVSPKPRKCRPDLLHVDTPERMKVQGWRWT</sequence>
<dbReference type="AlphaFoldDB" id="A0A5B7KE32"/>
<dbReference type="Proteomes" id="UP000324222">
    <property type="component" value="Unassembled WGS sequence"/>
</dbReference>
<reference evidence="1 2" key="1">
    <citation type="submission" date="2019-05" db="EMBL/GenBank/DDBJ databases">
        <title>Another draft genome of Portunus trituberculatus and its Hox gene families provides insights of decapod evolution.</title>
        <authorList>
            <person name="Jeong J.-H."/>
            <person name="Song I."/>
            <person name="Kim S."/>
            <person name="Choi T."/>
            <person name="Kim D."/>
            <person name="Ryu S."/>
            <person name="Kim W."/>
        </authorList>
    </citation>
    <scope>NUCLEOTIDE SEQUENCE [LARGE SCALE GENOMIC DNA]</scope>
    <source>
        <tissue evidence="1">Muscle</tissue>
    </source>
</reference>
<evidence type="ECO:0000313" key="1">
    <source>
        <dbReference type="EMBL" id="MPD06923.1"/>
    </source>
</evidence>
<protein>
    <submittedName>
        <fullName evidence="1">Uncharacterized protein</fullName>
    </submittedName>
</protein>
<accession>A0A5B7KE32</accession>
<gene>
    <name evidence="1" type="ORF">E2C01_102760</name>
</gene>